<sequence length="124" mass="14305">MPVQKLTPARLTQISIMLAILIAAFIWRTYQHQPQTTPNNTCVIQDKQCSSDIAQTKIQIKQIDAQHLRILKPSSNWKLNRFGNEQVQVDARDTHWNITTNAKQFKVEFQAPDQTQHVLNISMP</sequence>
<keyword evidence="3" id="KW-1185">Reference proteome</keyword>
<keyword evidence="1" id="KW-0812">Transmembrane</keyword>
<accession>A0A1G7YD85</accession>
<evidence type="ECO:0000313" key="2">
    <source>
        <dbReference type="EMBL" id="SDG94471.1"/>
    </source>
</evidence>
<dbReference type="EMBL" id="FNDD01000005">
    <property type="protein sequence ID" value="SDG94471.1"/>
    <property type="molecule type" value="Genomic_DNA"/>
</dbReference>
<reference evidence="2 3" key="1">
    <citation type="submission" date="2016-10" db="EMBL/GenBank/DDBJ databases">
        <authorList>
            <person name="de Groot N.N."/>
        </authorList>
    </citation>
    <scope>NUCLEOTIDE SEQUENCE [LARGE SCALE GENOMIC DNA]</scope>
    <source>
        <strain evidence="2 3">CGMCC 1.10228</strain>
    </source>
</reference>
<keyword evidence="1" id="KW-0472">Membrane</keyword>
<name>A0A1G7YD85_9VIBR</name>
<dbReference type="Proteomes" id="UP000198854">
    <property type="component" value="Unassembled WGS sequence"/>
</dbReference>
<feature type="transmembrane region" description="Helical" evidence="1">
    <location>
        <begin position="12"/>
        <end position="30"/>
    </location>
</feature>
<gene>
    <name evidence="2" type="ORF">SAMN04488136_10565</name>
</gene>
<dbReference type="STRING" id="861298.SAMN04488136_10565"/>
<organism evidence="2 3">
    <name type="scientific">Vibrio xiamenensis</name>
    <dbReference type="NCBI Taxonomy" id="861298"/>
    <lineage>
        <taxon>Bacteria</taxon>
        <taxon>Pseudomonadati</taxon>
        <taxon>Pseudomonadota</taxon>
        <taxon>Gammaproteobacteria</taxon>
        <taxon>Vibrionales</taxon>
        <taxon>Vibrionaceae</taxon>
        <taxon>Vibrio</taxon>
    </lineage>
</organism>
<dbReference type="AlphaFoldDB" id="A0A1G7YD85"/>
<keyword evidence="1" id="KW-1133">Transmembrane helix</keyword>
<protein>
    <submittedName>
        <fullName evidence="2">Uncharacterized protein</fullName>
    </submittedName>
</protein>
<evidence type="ECO:0000313" key="3">
    <source>
        <dbReference type="Proteomes" id="UP000198854"/>
    </source>
</evidence>
<proteinExistence type="predicted"/>
<evidence type="ECO:0000256" key="1">
    <source>
        <dbReference type="SAM" id="Phobius"/>
    </source>
</evidence>
<dbReference type="RefSeq" id="WP_093270764.1">
    <property type="nucleotide sequence ID" value="NZ_FNDD01000005.1"/>
</dbReference>
<dbReference type="OrthoDB" id="5917376at2"/>